<dbReference type="SUPFAM" id="SSF69593">
    <property type="entry name" value="Glycerol-3-phosphate (1)-acyltransferase"/>
    <property type="match status" value="1"/>
</dbReference>
<feature type="transmembrane region" description="Helical" evidence="4">
    <location>
        <begin position="27"/>
        <end position="55"/>
    </location>
</feature>
<keyword evidence="3 6" id="KW-0012">Acyltransferase</keyword>
<accession>A0A2H8TWC7</accession>
<dbReference type="InterPro" id="IPR032098">
    <property type="entry name" value="Acyltransf_C"/>
</dbReference>
<evidence type="ECO:0000256" key="4">
    <source>
        <dbReference type="SAM" id="Phobius"/>
    </source>
</evidence>
<sequence>MKTDLSIEMPDGRLKKFGYRATVTCKVIIRILFVLINNIYCIPTYCVWMIIFFPLRKIHPNLYWKLEGLFFHWLLAMVSMWSWSAGYDIVEMGDDIRLCLNDRTLVLVNHQSTADVPMLMTNFNSKAGVLPNIMWIMDRIFKFTNFGIVSIIHQDFFILSGKDQREQAVKELRTHIRGSYLPRQRKLIILFPEGGFLRKRREASQRYAQKNNLPLLEHVTLPRLGAFSAIIDELSPKQTKYGGVTNNNTEFNENTDKLAWILDITVAYSEGRPLDLPTIIMGQRRACRTHMYYRLFPSSLVPREQEEMTKWLFDRWEEKERLLETFYSTGEFPSHKGSRQTAVIQQDCVRFLILHLFFIASSYAHYRIIHYLIGLIW</sequence>
<keyword evidence="4" id="KW-1133">Transmembrane helix</keyword>
<protein>
    <submittedName>
        <fullName evidence="6">Acyl-CoA:lysophosphatidylglycerol acyltransferase 1</fullName>
    </submittedName>
</protein>
<reference evidence="6" key="1">
    <citation type="submission" date="2017-10" db="EMBL/GenBank/DDBJ databases">
        <title>Transcriptome Assembly of Sugarcane Aphid Adults.</title>
        <authorList>
            <person name="Scully E.D."/>
            <person name="Palmer N.A."/>
            <person name="Geib S.M."/>
            <person name="Sarath G."/>
            <person name="Sattler S.E."/>
        </authorList>
    </citation>
    <scope>NUCLEOTIDE SEQUENCE</scope>
    <source>
        <tissue evidence="6">Whole body</tissue>
    </source>
</reference>
<dbReference type="OrthoDB" id="5920068at2759"/>
<dbReference type="SMART" id="SM00563">
    <property type="entry name" value="PlsC"/>
    <property type="match status" value="1"/>
</dbReference>
<keyword evidence="4" id="KW-0812">Transmembrane</keyword>
<evidence type="ECO:0000313" key="6">
    <source>
        <dbReference type="EMBL" id="MBW18219.1"/>
    </source>
</evidence>
<gene>
    <name evidence="6" type="primary">Lpgat1</name>
</gene>
<dbReference type="PANTHER" id="PTHR10983:SF2">
    <property type="entry name" value="ACYL-COA:LYSOPHOSPHATIDYLGLYCEROL ACYLTRANSFERASE 1"/>
    <property type="match status" value="1"/>
</dbReference>
<proteinExistence type="inferred from homology"/>
<dbReference type="GO" id="GO:0036149">
    <property type="term" value="P:phosphatidylinositol acyl-chain remodeling"/>
    <property type="evidence" value="ECO:0007669"/>
    <property type="project" value="TreeGrafter"/>
</dbReference>
<comment type="similarity">
    <text evidence="1">Belongs to the 1-acyl-sn-glycerol-3-phosphate acyltransferase family.</text>
</comment>
<dbReference type="CDD" id="cd07990">
    <property type="entry name" value="LPLAT_LCLAT1-like"/>
    <property type="match status" value="1"/>
</dbReference>
<evidence type="ECO:0000256" key="3">
    <source>
        <dbReference type="ARBA" id="ARBA00023315"/>
    </source>
</evidence>
<name>A0A2H8TWC7_9HEMI</name>
<dbReference type="Pfam" id="PF16076">
    <property type="entry name" value="Acyltransf_C"/>
    <property type="match status" value="1"/>
</dbReference>
<dbReference type="Pfam" id="PF01553">
    <property type="entry name" value="Acyltransferase"/>
    <property type="match status" value="1"/>
</dbReference>
<feature type="transmembrane region" description="Helical" evidence="4">
    <location>
        <begin position="62"/>
        <end position="83"/>
    </location>
</feature>
<evidence type="ECO:0000256" key="1">
    <source>
        <dbReference type="ARBA" id="ARBA00008655"/>
    </source>
</evidence>
<dbReference type="GO" id="GO:0016746">
    <property type="term" value="F:acyltransferase activity"/>
    <property type="evidence" value="ECO:0007669"/>
    <property type="project" value="UniProtKB-KW"/>
</dbReference>
<dbReference type="InterPro" id="IPR002123">
    <property type="entry name" value="Plipid/glycerol_acylTrfase"/>
</dbReference>
<keyword evidence="2 6" id="KW-0808">Transferase</keyword>
<feature type="domain" description="Phospholipid/glycerol acyltransferase" evidence="5">
    <location>
        <begin position="104"/>
        <end position="228"/>
    </location>
</feature>
<organism evidence="6">
    <name type="scientific">Melanaphis sacchari</name>
    <dbReference type="NCBI Taxonomy" id="742174"/>
    <lineage>
        <taxon>Eukaryota</taxon>
        <taxon>Metazoa</taxon>
        <taxon>Ecdysozoa</taxon>
        <taxon>Arthropoda</taxon>
        <taxon>Hexapoda</taxon>
        <taxon>Insecta</taxon>
        <taxon>Pterygota</taxon>
        <taxon>Neoptera</taxon>
        <taxon>Paraneoptera</taxon>
        <taxon>Hemiptera</taxon>
        <taxon>Sternorrhyncha</taxon>
        <taxon>Aphidomorpha</taxon>
        <taxon>Aphidoidea</taxon>
        <taxon>Aphididae</taxon>
        <taxon>Aphidini</taxon>
        <taxon>Melanaphis</taxon>
    </lineage>
</organism>
<dbReference type="GO" id="GO:0005783">
    <property type="term" value="C:endoplasmic reticulum"/>
    <property type="evidence" value="ECO:0007669"/>
    <property type="project" value="TreeGrafter"/>
</dbReference>
<dbReference type="PANTHER" id="PTHR10983">
    <property type="entry name" value="1-ACYLGLYCEROL-3-PHOSPHATE ACYLTRANSFERASE-RELATED"/>
    <property type="match status" value="1"/>
</dbReference>
<keyword evidence="4" id="KW-0472">Membrane</keyword>
<dbReference type="EMBL" id="GFXV01006414">
    <property type="protein sequence ID" value="MBW18219.1"/>
    <property type="molecule type" value="Transcribed_RNA"/>
</dbReference>
<dbReference type="AlphaFoldDB" id="A0A2H8TWC7"/>
<evidence type="ECO:0000256" key="2">
    <source>
        <dbReference type="ARBA" id="ARBA00022679"/>
    </source>
</evidence>
<evidence type="ECO:0000259" key="5">
    <source>
        <dbReference type="SMART" id="SM00563"/>
    </source>
</evidence>